<sequence length="200" mass="22565">MYPAHVAEGCAELTTSVCQIIGSTGLERRRGTNMANSLRNSVDSSTREVIVPLYSALVRLHVKYCVQVWAPHSKKDIELLECVQRRAMKLVKGLEHESDEERLRELGLFGLEKRRLRGDLLALYNYLKGGCSQGITIPGLGTFCLMKWYLSMGSSDLLHMQKPVFQLSENFAWVHGLQHEEEALPGKKADERDGFLFQGL</sequence>
<gene>
    <name evidence="1" type="ORF">GRJ2_000549400</name>
</gene>
<evidence type="ECO:0000313" key="2">
    <source>
        <dbReference type="Proteomes" id="UP001623348"/>
    </source>
</evidence>
<comment type="caution">
    <text evidence="1">The sequence shown here is derived from an EMBL/GenBank/DDBJ whole genome shotgun (WGS) entry which is preliminary data.</text>
</comment>
<keyword evidence="2" id="KW-1185">Reference proteome</keyword>
<accession>A0ABC9W683</accession>
<name>A0ABC9W683_GRUJA</name>
<protein>
    <submittedName>
        <fullName evidence="1">Uncharacterized protein</fullName>
    </submittedName>
</protein>
<proteinExistence type="predicted"/>
<dbReference type="AlphaFoldDB" id="A0ABC9W683"/>
<reference evidence="1 2" key="1">
    <citation type="submission" date="2024-06" db="EMBL/GenBank/DDBJ databases">
        <title>The draft genome of Grus japonensis, version 3.</title>
        <authorList>
            <person name="Nabeshima K."/>
            <person name="Suzuki S."/>
            <person name="Onuma M."/>
        </authorList>
    </citation>
    <scope>NUCLEOTIDE SEQUENCE [LARGE SCALE GENOMIC DNA]</scope>
    <source>
        <strain evidence="1 2">451A</strain>
    </source>
</reference>
<dbReference type="PANTHER" id="PTHR33332">
    <property type="entry name" value="REVERSE TRANSCRIPTASE DOMAIN-CONTAINING PROTEIN"/>
    <property type="match status" value="1"/>
</dbReference>
<dbReference type="Proteomes" id="UP001623348">
    <property type="component" value="Unassembled WGS sequence"/>
</dbReference>
<dbReference type="EMBL" id="BAAFJT010000001">
    <property type="protein sequence ID" value="GAB0180841.1"/>
    <property type="molecule type" value="Genomic_DNA"/>
</dbReference>
<organism evidence="1 2">
    <name type="scientific">Grus japonensis</name>
    <name type="common">Japanese crane</name>
    <name type="synonym">Red-crowned crane</name>
    <dbReference type="NCBI Taxonomy" id="30415"/>
    <lineage>
        <taxon>Eukaryota</taxon>
        <taxon>Metazoa</taxon>
        <taxon>Chordata</taxon>
        <taxon>Craniata</taxon>
        <taxon>Vertebrata</taxon>
        <taxon>Euteleostomi</taxon>
        <taxon>Archelosauria</taxon>
        <taxon>Archosauria</taxon>
        <taxon>Dinosauria</taxon>
        <taxon>Saurischia</taxon>
        <taxon>Theropoda</taxon>
        <taxon>Coelurosauria</taxon>
        <taxon>Aves</taxon>
        <taxon>Neognathae</taxon>
        <taxon>Neoaves</taxon>
        <taxon>Gruiformes</taxon>
        <taxon>Gruidae</taxon>
        <taxon>Grus</taxon>
    </lineage>
</organism>
<evidence type="ECO:0000313" key="1">
    <source>
        <dbReference type="EMBL" id="GAB0180841.1"/>
    </source>
</evidence>